<keyword evidence="4 6" id="KW-1133">Transmembrane helix</keyword>
<evidence type="ECO:0000256" key="2">
    <source>
        <dbReference type="ARBA" id="ARBA00022448"/>
    </source>
</evidence>
<evidence type="ECO:0000256" key="6">
    <source>
        <dbReference type="SAM" id="Phobius"/>
    </source>
</evidence>
<dbReference type="InParanoid" id="A0A6P8ZSM8"/>
<organism evidence="9">
    <name type="scientific">Thrips palmi</name>
    <name type="common">Melon thrips</name>
    <dbReference type="NCBI Taxonomy" id="161013"/>
    <lineage>
        <taxon>Eukaryota</taxon>
        <taxon>Metazoa</taxon>
        <taxon>Ecdysozoa</taxon>
        <taxon>Arthropoda</taxon>
        <taxon>Hexapoda</taxon>
        <taxon>Insecta</taxon>
        <taxon>Pterygota</taxon>
        <taxon>Neoptera</taxon>
        <taxon>Paraneoptera</taxon>
        <taxon>Thysanoptera</taxon>
        <taxon>Terebrantia</taxon>
        <taxon>Thripoidea</taxon>
        <taxon>Thripidae</taxon>
        <taxon>Thrips</taxon>
    </lineage>
</organism>
<evidence type="ECO:0000259" key="7">
    <source>
        <dbReference type="PROSITE" id="PS50192"/>
    </source>
</evidence>
<reference evidence="9" key="1">
    <citation type="submission" date="2025-08" db="UniProtKB">
        <authorList>
            <consortium name="RefSeq"/>
        </authorList>
    </citation>
    <scope>IDENTIFICATION</scope>
    <source>
        <tissue evidence="9">Total insect</tissue>
    </source>
</reference>
<keyword evidence="5 6" id="KW-0472">Membrane</keyword>
<comment type="subcellular location">
    <subcellularLocation>
        <location evidence="1">Membrane</location>
        <topology evidence="1">Single-pass membrane protein</topology>
    </subcellularLocation>
</comment>
<dbReference type="PROSITE" id="PS50192">
    <property type="entry name" value="T_SNARE"/>
    <property type="match status" value="1"/>
</dbReference>
<evidence type="ECO:0000256" key="4">
    <source>
        <dbReference type="ARBA" id="ARBA00022989"/>
    </source>
</evidence>
<evidence type="ECO:0000256" key="5">
    <source>
        <dbReference type="ARBA" id="ARBA00023136"/>
    </source>
</evidence>
<evidence type="ECO:0000313" key="8">
    <source>
        <dbReference type="Proteomes" id="UP000515158"/>
    </source>
</evidence>
<keyword evidence="8" id="KW-1185">Reference proteome</keyword>
<dbReference type="GO" id="GO:0016020">
    <property type="term" value="C:membrane"/>
    <property type="evidence" value="ECO:0007669"/>
    <property type="project" value="UniProtKB-SubCell"/>
</dbReference>
<dbReference type="GO" id="GO:0005794">
    <property type="term" value="C:Golgi apparatus"/>
    <property type="evidence" value="ECO:0007669"/>
    <property type="project" value="UniProtKB-ARBA"/>
</dbReference>
<evidence type="ECO:0000256" key="1">
    <source>
        <dbReference type="ARBA" id="ARBA00004167"/>
    </source>
</evidence>
<proteinExistence type="predicted"/>
<dbReference type="OrthoDB" id="261831at2759"/>
<dbReference type="SUPFAM" id="SSF58038">
    <property type="entry name" value="SNARE fusion complex"/>
    <property type="match status" value="1"/>
</dbReference>
<feature type="domain" description="T-SNARE coiled-coil homology" evidence="7">
    <location>
        <begin position="29"/>
        <end position="91"/>
    </location>
</feature>
<name>A0A6P8ZSM8_THRPL</name>
<evidence type="ECO:0000256" key="3">
    <source>
        <dbReference type="ARBA" id="ARBA00022692"/>
    </source>
</evidence>
<dbReference type="Gene3D" id="1.20.5.110">
    <property type="match status" value="1"/>
</dbReference>
<accession>A0A6P8ZSM8</accession>
<dbReference type="GeneID" id="117649495"/>
<dbReference type="Proteomes" id="UP000515158">
    <property type="component" value="Unplaced"/>
</dbReference>
<dbReference type="PANTHER" id="PTHR12791">
    <property type="entry name" value="GOLGI SNARE BET1-RELATED"/>
    <property type="match status" value="1"/>
</dbReference>
<dbReference type="AlphaFoldDB" id="A0A6P8ZSM8"/>
<sequence length="121" mass="13931">MGTYKKVAYTGPVSADPRQSHPIRYLCRNLQEEENQALAAKLQDRVRLLRSLSIEIGAEVRYQNSLLGHLDDDLDRTDGVLHKAVTRVAHLARSPQYYYFVIIFLFSVACFATVWCVVRFR</sequence>
<evidence type="ECO:0000313" key="9">
    <source>
        <dbReference type="RefSeq" id="XP_034248254.1"/>
    </source>
</evidence>
<protein>
    <submittedName>
        <fullName evidence="9">BET1 homolog</fullName>
    </submittedName>
</protein>
<dbReference type="RefSeq" id="XP_034248254.1">
    <property type="nucleotide sequence ID" value="XM_034392363.1"/>
</dbReference>
<keyword evidence="2" id="KW-0813">Transport</keyword>
<dbReference type="KEGG" id="tpal:117649495"/>
<gene>
    <name evidence="9" type="primary">LOC117649495</name>
</gene>
<feature type="transmembrane region" description="Helical" evidence="6">
    <location>
        <begin position="97"/>
        <end position="118"/>
    </location>
</feature>
<dbReference type="InterPro" id="IPR000727">
    <property type="entry name" value="T_SNARE_dom"/>
</dbReference>
<keyword evidence="3 6" id="KW-0812">Transmembrane</keyword>